<protein>
    <submittedName>
        <fullName evidence="1">Uncharacterized protein</fullName>
    </submittedName>
</protein>
<comment type="caution">
    <text evidence="1">The sequence shown here is derived from an EMBL/GenBank/DDBJ whole genome shotgun (WGS) entry which is preliminary data.</text>
</comment>
<organism evidence="1 2">
    <name type="scientific">Portunus trituberculatus</name>
    <name type="common">Swimming crab</name>
    <name type="synonym">Neptunus trituberculatus</name>
    <dbReference type="NCBI Taxonomy" id="210409"/>
    <lineage>
        <taxon>Eukaryota</taxon>
        <taxon>Metazoa</taxon>
        <taxon>Ecdysozoa</taxon>
        <taxon>Arthropoda</taxon>
        <taxon>Crustacea</taxon>
        <taxon>Multicrustacea</taxon>
        <taxon>Malacostraca</taxon>
        <taxon>Eumalacostraca</taxon>
        <taxon>Eucarida</taxon>
        <taxon>Decapoda</taxon>
        <taxon>Pleocyemata</taxon>
        <taxon>Brachyura</taxon>
        <taxon>Eubrachyura</taxon>
        <taxon>Portunoidea</taxon>
        <taxon>Portunidae</taxon>
        <taxon>Portuninae</taxon>
        <taxon>Portunus</taxon>
    </lineage>
</organism>
<reference evidence="1 2" key="1">
    <citation type="submission" date="2019-05" db="EMBL/GenBank/DDBJ databases">
        <title>Another draft genome of Portunus trituberculatus and its Hox gene families provides insights of decapod evolution.</title>
        <authorList>
            <person name="Jeong J.-H."/>
            <person name="Song I."/>
            <person name="Kim S."/>
            <person name="Choi T."/>
            <person name="Kim D."/>
            <person name="Ryu S."/>
            <person name="Kim W."/>
        </authorList>
    </citation>
    <scope>NUCLEOTIDE SEQUENCE [LARGE SCALE GENOMIC DNA]</scope>
    <source>
        <tissue evidence="1">Muscle</tissue>
    </source>
</reference>
<proteinExistence type="predicted"/>
<evidence type="ECO:0000313" key="1">
    <source>
        <dbReference type="EMBL" id="MPC42053.1"/>
    </source>
</evidence>
<keyword evidence="2" id="KW-1185">Reference proteome</keyword>
<dbReference type="EMBL" id="VSRR010005289">
    <property type="protein sequence ID" value="MPC42053.1"/>
    <property type="molecule type" value="Genomic_DNA"/>
</dbReference>
<gene>
    <name evidence="1" type="ORF">E2C01_035666</name>
</gene>
<evidence type="ECO:0000313" key="2">
    <source>
        <dbReference type="Proteomes" id="UP000324222"/>
    </source>
</evidence>
<sequence>MRVSEGGEVVKYFAVSFGVNIKLRVKHLYNLQPCMALPNTLPDFEDLNYEKLPDKLFFFFVAYSTCRSRYLKNMGTTVQLPPISGTGNFIYSGTPIRAHITTQAHLWCNHLEPGYLGDMYVILNPSTNGNVSRWYMVGFEPTHGRLPNPTLTTSTKLPPDTRIGMKIM</sequence>
<dbReference type="AlphaFoldDB" id="A0A5B7FAD1"/>
<dbReference type="Proteomes" id="UP000324222">
    <property type="component" value="Unassembled WGS sequence"/>
</dbReference>
<name>A0A5B7FAD1_PORTR</name>
<accession>A0A5B7FAD1</accession>